<dbReference type="CDD" id="cd18773">
    <property type="entry name" value="PDC1_HK_sensor"/>
    <property type="match status" value="1"/>
</dbReference>
<feature type="transmembrane region" description="Helical" evidence="1">
    <location>
        <begin position="12"/>
        <end position="34"/>
    </location>
</feature>
<dbReference type="GO" id="GO:0071111">
    <property type="term" value="F:cyclic-guanylate-specific phosphodiesterase activity"/>
    <property type="evidence" value="ECO:0007669"/>
    <property type="project" value="InterPro"/>
</dbReference>
<gene>
    <name evidence="4" type="ORF">HMPREF0216_00005</name>
</gene>
<proteinExistence type="predicted"/>
<dbReference type="Pfam" id="PF00990">
    <property type="entry name" value="GGDEF"/>
    <property type="match status" value="1"/>
</dbReference>
<feature type="transmembrane region" description="Helical" evidence="1">
    <location>
        <begin position="274"/>
        <end position="292"/>
    </location>
</feature>
<feature type="domain" description="GGDEF" evidence="3">
    <location>
        <begin position="374"/>
        <end position="510"/>
    </location>
</feature>
<dbReference type="PANTHER" id="PTHR33121:SF71">
    <property type="entry name" value="OXYGEN SENSOR PROTEIN DOSP"/>
    <property type="match status" value="1"/>
</dbReference>
<dbReference type="InterPro" id="IPR035919">
    <property type="entry name" value="EAL_sf"/>
</dbReference>
<dbReference type="HOGENOM" id="CLU_000445_70_44_9"/>
<protein>
    <submittedName>
        <fullName evidence="4">Diguanylate cyclase domain protein</fullName>
    </submittedName>
</protein>
<dbReference type="EMBL" id="AMEZ01000001">
    <property type="protein sequence ID" value="EKY29811.1"/>
    <property type="molecule type" value="Genomic_DNA"/>
</dbReference>
<dbReference type="Gene3D" id="3.30.450.20">
    <property type="entry name" value="PAS domain"/>
    <property type="match status" value="2"/>
</dbReference>
<evidence type="ECO:0000259" key="2">
    <source>
        <dbReference type="PROSITE" id="PS50883"/>
    </source>
</evidence>
<dbReference type="Pfam" id="PF00563">
    <property type="entry name" value="EAL"/>
    <property type="match status" value="1"/>
</dbReference>
<dbReference type="Gene3D" id="3.20.20.450">
    <property type="entry name" value="EAL domain"/>
    <property type="match status" value="1"/>
</dbReference>
<dbReference type="Gene3D" id="3.30.70.270">
    <property type="match status" value="1"/>
</dbReference>
<organism evidence="4 5">
    <name type="scientific">Clostridium celatum DSM 1785</name>
    <dbReference type="NCBI Taxonomy" id="545697"/>
    <lineage>
        <taxon>Bacteria</taxon>
        <taxon>Bacillati</taxon>
        <taxon>Bacillota</taxon>
        <taxon>Clostridia</taxon>
        <taxon>Eubacteriales</taxon>
        <taxon>Clostridiaceae</taxon>
        <taxon>Clostridium</taxon>
    </lineage>
</organism>
<dbReference type="InterPro" id="IPR050706">
    <property type="entry name" value="Cyclic-di-GMP_PDE-like"/>
</dbReference>
<dbReference type="SUPFAM" id="SSF55073">
    <property type="entry name" value="Nucleotide cyclase"/>
    <property type="match status" value="1"/>
</dbReference>
<dbReference type="Proteomes" id="UP000010420">
    <property type="component" value="Unassembled WGS sequence"/>
</dbReference>
<dbReference type="InterPro" id="IPR043128">
    <property type="entry name" value="Rev_trsase/Diguanyl_cyclase"/>
</dbReference>
<dbReference type="InterPro" id="IPR000160">
    <property type="entry name" value="GGDEF_dom"/>
</dbReference>
<feature type="domain" description="EAL" evidence="2">
    <location>
        <begin position="519"/>
        <end position="766"/>
    </location>
</feature>
<dbReference type="PATRIC" id="fig|545697.3.peg.5"/>
<dbReference type="InterPro" id="IPR029787">
    <property type="entry name" value="Nucleotide_cyclase"/>
</dbReference>
<sequence>MIFTKKINIKLAIIGITFMGLLLLTNSVLMEYGLERSIYFTYQAHHKESEKRLSYDIELLKDIVYKLSNNWKIIHTLERNKRYEDLDDSEKENIIQEMNSFEGYLKNLTFIDTIDIISSTGDYLITKGKVISDFKLMSRPWIKSEYFEEKKDAIVTDVHKDFNTGKYAISIVQFIRSKYDESLLGAAILDIYLDDLIRNLDSDFYMGTLNTYIKINDNEYYSSDGVIDNIENHKNKYIVKLADILKNGTEIVFEFDNEEVVYAKEMREINRFRIIIFAVTGIVYILILILFAKVTFKPIIKSLDKLKVLLNNLEKNDFEFESKDEFAQLELISNSLTKSFDRKIQSLIYHDELTKLPNRKMLYKICNDLIKDNKEFALIFIDLNKFKYINDIFGHSIGDDLLVKFGNIMNEILGERGIITRYSGDEFIIIYHRYINNRELKEFFYKDILGRFKEPIIIKKNKKVMVEFSAGVATYPKGAKDIDDLINKSDFMMYSSKKSVDNVKLLFFNDAIYNKMINIEKIKELLKYSIDNNELILYYQPIIDKNKDVKKFEALIRWNSKQLGFISPLDFISYAEENGEIVRIGYWIIEEICIKFSELFKCKSAFQVSVNVSPIQLIEFDFAEKVKEITDKYNVNMKNLCFEITESVVIDENIIVYDNIHLLHRFGASIALDDFGTGYSSFSYLRKLNLDILKIDKSFIGDETKVDYSIIYNIRNIAHILNMEIVIEGVETEKQFEALSNIGCDYFQGYFFAKPMNFEEIYKYIL</sequence>
<evidence type="ECO:0000259" key="3">
    <source>
        <dbReference type="PROSITE" id="PS50887"/>
    </source>
</evidence>
<dbReference type="OrthoDB" id="9805474at2"/>
<comment type="caution">
    <text evidence="4">The sequence shown here is derived from an EMBL/GenBank/DDBJ whole genome shotgun (WGS) entry which is preliminary data.</text>
</comment>
<dbReference type="SMART" id="SM00267">
    <property type="entry name" value="GGDEF"/>
    <property type="match status" value="1"/>
</dbReference>
<dbReference type="PANTHER" id="PTHR33121">
    <property type="entry name" value="CYCLIC DI-GMP PHOSPHODIESTERASE PDEF"/>
    <property type="match status" value="1"/>
</dbReference>
<dbReference type="NCBIfam" id="TIGR00254">
    <property type="entry name" value="GGDEF"/>
    <property type="match status" value="1"/>
</dbReference>
<evidence type="ECO:0000313" key="4">
    <source>
        <dbReference type="EMBL" id="EKY29811.1"/>
    </source>
</evidence>
<keyword evidence="1" id="KW-0472">Membrane</keyword>
<keyword evidence="1" id="KW-1133">Transmembrane helix</keyword>
<dbReference type="SMART" id="SM00052">
    <property type="entry name" value="EAL"/>
    <property type="match status" value="1"/>
</dbReference>
<evidence type="ECO:0000313" key="5">
    <source>
        <dbReference type="Proteomes" id="UP000010420"/>
    </source>
</evidence>
<dbReference type="InterPro" id="IPR001633">
    <property type="entry name" value="EAL_dom"/>
</dbReference>
<dbReference type="SUPFAM" id="SSF141868">
    <property type="entry name" value="EAL domain-like"/>
    <property type="match status" value="1"/>
</dbReference>
<evidence type="ECO:0000256" key="1">
    <source>
        <dbReference type="SAM" id="Phobius"/>
    </source>
</evidence>
<dbReference type="CDD" id="cd01948">
    <property type="entry name" value="EAL"/>
    <property type="match status" value="1"/>
</dbReference>
<dbReference type="CDD" id="cd01949">
    <property type="entry name" value="GGDEF"/>
    <property type="match status" value="1"/>
</dbReference>
<dbReference type="eggNOG" id="COG5001">
    <property type="taxonomic scope" value="Bacteria"/>
</dbReference>
<reference evidence="4 5" key="1">
    <citation type="submission" date="2012-05" db="EMBL/GenBank/DDBJ databases">
        <authorList>
            <person name="Weinstock G."/>
            <person name="Sodergren E."/>
            <person name="Lobos E.A."/>
            <person name="Fulton L."/>
            <person name="Fulton R."/>
            <person name="Courtney L."/>
            <person name="Fronick C."/>
            <person name="O'Laughlin M."/>
            <person name="Godfrey J."/>
            <person name="Wilson R.M."/>
            <person name="Miner T."/>
            <person name="Farmer C."/>
            <person name="Delehaunty K."/>
            <person name="Cordes M."/>
            <person name="Minx P."/>
            <person name="Tomlinson C."/>
            <person name="Chen J."/>
            <person name="Wollam A."/>
            <person name="Pepin K.H."/>
            <person name="Bhonagiri V."/>
            <person name="Zhang X."/>
            <person name="Suruliraj S."/>
            <person name="Warren W."/>
            <person name="Mitreva M."/>
            <person name="Mardis E.R."/>
            <person name="Wilson R.K."/>
        </authorList>
    </citation>
    <scope>NUCLEOTIDE SEQUENCE [LARGE SCALE GENOMIC DNA]</scope>
    <source>
        <strain evidence="4 5">DSM 1785</strain>
    </source>
</reference>
<keyword evidence="1" id="KW-0812">Transmembrane</keyword>
<dbReference type="PROSITE" id="PS50883">
    <property type="entry name" value="EAL"/>
    <property type="match status" value="1"/>
</dbReference>
<name>L1QPI9_9CLOT</name>
<accession>L1QPI9</accession>
<dbReference type="STRING" id="545697.HMPREF0216_00005"/>
<dbReference type="PROSITE" id="PS50887">
    <property type="entry name" value="GGDEF"/>
    <property type="match status" value="1"/>
</dbReference>
<keyword evidence="5" id="KW-1185">Reference proteome</keyword>
<dbReference type="AlphaFoldDB" id="L1QPI9"/>